<dbReference type="GO" id="GO:0009306">
    <property type="term" value="P:protein secretion"/>
    <property type="evidence" value="ECO:0007669"/>
    <property type="project" value="InterPro"/>
</dbReference>
<comment type="subcellular location">
    <subcellularLocation>
        <location evidence="1">Cell membrane</location>
        <topology evidence="1">Multi-pass membrane protein</topology>
    </subcellularLocation>
</comment>
<evidence type="ECO:0000256" key="1">
    <source>
        <dbReference type="ARBA" id="ARBA00004651"/>
    </source>
</evidence>
<dbReference type="EMBL" id="PYKK01001887">
    <property type="protein sequence ID" value="TGD14862.1"/>
    <property type="molecule type" value="Genomic_DNA"/>
</dbReference>
<feature type="non-terminal residue" evidence="7">
    <location>
        <position position="1"/>
    </location>
</feature>
<dbReference type="Pfam" id="PF00771">
    <property type="entry name" value="FHIPEP"/>
    <property type="match status" value="1"/>
</dbReference>
<evidence type="ECO:0000256" key="3">
    <source>
        <dbReference type="ARBA" id="ARBA00022475"/>
    </source>
</evidence>
<proteinExistence type="inferred from homology"/>
<keyword evidence="5" id="KW-1133">Transmembrane helix</keyword>
<dbReference type="Proteomes" id="UP000297989">
    <property type="component" value="Unassembled WGS sequence"/>
</dbReference>
<evidence type="ECO:0000256" key="4">
    <source>
        <dbReference type="ARBA" id="ARBA00022692"/>
    </source>
</evidence>
<dbReference type="Gene3D" id="3.40.50.12790">
    <property type="entry name" value="FHIPEP family, domain 4"/>
    <property type="match status" value="1"/>
</dbReference>
<evidence type="ECO:0000313" key="8">
    <source>
        <dbReference type="Proteomes" id="UP000297989"/>
    </source>
</evidence>
<accession>A0A659S203</accession>
<comment type="caution">
    <text evidence="7">The sequence shown here is derived from an EMBL/GenBank/DDBJ whole genome shotgun (WGS) entry which is preliminary data.</text>
</comment>
<evidence type="ECO:0000256" key="2">
    <source>
        <dbReference type="ARBA" id="ARBA00008835"/>
    </source>
</evidence>
<sequence>PFITLAFFSALLALPIILIRRKKSVVSANGVEAPEKDSMVPGACPLILRLTPTLHSADLIRDIDAMRWFLFEDTGVPLPEVNIEVLPEPTEKLTVLLYQEPVFSLSIPAQADYLLIGADASVVGDSQTLPNGMGQICWLTKDMAHKAQGFGLDVFAGSQRISALLKCVLLRHMGEFIGVQETRYLMNAMEKNYSELVKELQRQLPINKIAETLQRLVSERVSIRDLRLIFGTLIDWAPREKDVLMLTEYVRIALRRHILRRLNPEGKPLPILRIGEGIENLVRESIRQTAMGTYTALSSRHKTQILQLIEQALKQSAKLFIVTSVDTRRFLRKITEATLFDVPILSWQELGEESLIQVVESIDLSEEELADNEE</sequence>
<dbReference type="InterPro" id="IPR042196">
    <property type="entry name" value="FHIPEP_4"/>
</dbReference>
<dbReference type="InterPro" id="IPR042194">
    <property type="entry name" value="FHIPEP_1"/>
</dbReference>
<dbReference type="InterPro" id="IPR042193">
    <property type="entry name" value="FHIPEP_3"/>
</dbReference>
<dbReference type="Gene3D" id="1.10.8.540">
    <property type="entry name" value="FHIPEP family, domain 3"/>
    <property type="match status" value="1"/>
</dbReference>
<dbReference type="InterPro" id="IPR001712">
    <property type="entry name" value="T3SS_FHIPEP"/>
</dbReference>
<name>A0A659S203_SALET</name>
<comment type="similarity">
    <text evidence="2">Belongs to the FHIPEP (flagella/HR/invasion proteins export pore) family.</text>
</comment>
<organism evidence="7 8">
    <name type="scientific">Salmonella enterica subsp. enterica serovar Poona</name>
    <dbReference type="NCBI Taxonomy" id="436295"/>
    <lineage>
        <taxon>Bacteria</taxon>
        <taxon>Pseudomonadati</taxon>
        <taxon>Pseudomonadota</taxon>
        <taxon>Gammaproteobacteria</taxon>
        <taxon>Enterobacterales</taxon>
        <taxon>Enterobacteriaceae</taxon>
        <taxon>Salmonella</taxon>
    </lineage>
</organism>
<gene>
    <name evidence="7" type="primary">ssaV</name>
    <name evidence="7" type="ORF">C9F10_27905</name>
</gene>
<evidence type="ECO:0000256" key="5">
    <source>
        <dbReference type="ARBA" id="ARBA00022989"/>
    </source>
</evidence>
<dbReference type="PANTHER" id="PTHR30161">
    <property type="entry name" value="FLAGELLAR EXPORT PROTEIN, MEMBRANE FLHA SUBUNIT-RELATED"/>
    <property type="match status" value="1"/>
</dbReference>
<dbReference type="Gene3D" id="3.40.30.60">
    <property type="entry name" value="FHIPEP family, domain 1"/>
    <property type="match status" value="1"/>
</dbReference>
<dbReference type="AlphaFoldDB" id="A0A659S203"/>
<keyword evidence="6" id="KW-0472">Membrane</keyword>
<dbReference type="GO" id="GO:0005886">
    <property type="term" value="C:plasma membrane"/>
    <property type="evidence" value="ECO:0007669"/>
    <property type="project" value="UniProtKB-SubCell"/>
</dbReference>
<protein>
    <submittedName>
        <fullName evidence="7">SPI-2 type III secretion system apparatus protein SsaV</fullName>
    </submittedName>
</protein>
<evidence type="ECO:0000313" key="7">
    <source>
        <dbReference type="EMBL" id="TGD14862.1"/>
    </source>
</evidence>
<reference evidence="7 8" key="1">
    <citation type="submission" date="2018-03" db="EMBL/GenBank/DDBJ databases">
        <title>Non-Typhoidal Salmonella genome sequencing and assembly.</title>
        <authorList>
            <person name="Matchawe C."/>
        </authorList>
    </citation>
    <scope>NUCLEOTIDE SEQUENCE [LARGE SCALE GENOMIC DNA]</scope>
    <source>
        <strain evidence="7 8">8EV</strain>
    </source>
</reference>
<keyword evidence="4" id="KW-0812">Transmembrane</keyword>
<dbReference type="PANTHER" id="PTHR30161:SF3">
    <property type="entry name" value="SECRETION SYSTEM APPARATUS PROTEIN SSAV"/>
    <property type="match status" value="1"/>
</dbReference>
<keyword evidence="3" id="KW-1003">Cell membrane</keyword>
<evidence type="ECO:0000256" key="6">
    <source>
        <dbReference type="ARBA" id="ARBA00023136"/>
    </source>
</evidence>